<dbReference type="NCBIfam" id="NF038110">
    <property type="entry name" value="Lys_methyl_FliB"/>
    <property type="match status" value="1"/>
</dbReference>
<name>A0A841RE27_9SPIO</name>
<comment type="caution">
    <text evidence="1">The sequence shown here is derived from an EMBL/GenBank/DDBJ whole genome shotgun (WGS) entry which is preliminary data.</text>
</comment>
<gene>
    <name evidence="1" type="ORF">HNR50_002551</name>
</gene>
<evidence type="ECO:0000313" key="1">
    <source>
        <dbReference type="EMBL" id="MBB6480878.1"/>
    </source>
</evidence>
<keyword evidence="1" id="KW-0808">Transferase</keyword>
<sequence length="380" mass="43886">MKDPLKLISPSYISDFKCIGGTCEDSCCIGWDIEIDKQTYKDYRKSKNPDLKPLISENVYRNKSSYSKEVDYGKIAIRENRWCPFLDNKKLCKIQSSIGEDSLSNVCYTFPRNYNILNGICELSFYMSCPEAVRKLLAYNEPIEFIESEFNVKRFIINSEICTTDKTWKNSPIRNLAELRFRSIEIMQDRTLSLGNRLIKLGLEMEKLSGKEASSVSEPSFSANHLDLLIYTIESLGLIGEDDSLVFTRYTHLVLDSFPESSLNEFLATVERVLRPFIDKNSHLFEHFLVNMIFQENFPFSVNENSFDGYVMLILRYTLILFYLTGIAAKNGEITFEDVVSMIQVHTKIINHHKSFSYNILQEIKRKGFDSMSFLSGVIL</sequence>
<organism evidence="1 2">
    <name type="scientific">Spirochaeta isovalerica</name>
    <dbReference type="NCBI Taxonomy" id="150"/>
    <lineage>
        <taxon>Bacteria</taxon>
        <taxon>Pseudomonadati</taxon>
        <taxon>Spirochaetota</taxon>
        <taxon>Spirochaetia</taxon>
        <taxon>Spirochaetales</taxon>
        <taxon>Spirochaetaceae</taxon>
        <taxon>Spirochaeta</taxon>
    </lineage>
</organism>
<keyword evidence="2" id="KW-1185">Reference proteome</keyword>
<dbReference type="EC" id="2.1.1.-" evidence="1"/>
<dbReference type="GO" id="GO:0008168">
    <property type="term" value="F:methyltransferase activity"/>
    <property type="evidence" value="ECO:0007669"/>
    <property type="project" value="UniProtKB-KW"/>
</dbReference>
<accession>A0A841RE27</accession>
<reference evidence="1 2" key="1">
    <citation type="submission" date="2020-08" db="EMBL/GenBank/DDBJ databases">
        <title>Genomic Encyclopedia of Type Strains, Phase IV (KMG-IV): sequencing the most valuable type-strain genomes for metagenomic binning, comparative biology and taxonomic classification.</title>
        <authorList>
            <person name="Goeker M."/>
        </authorList>
    </citation>
    <scope>NUCLEOTIDE SEQUENCE [LARGE SCALE GENOMIC DNA]</scope>
    <source>
        <strain evidence="1 2">DSM 2461</strain>
    </source>
</reference>
<evidence type="ECO:0000313" key="2">
    <source>
        <dbReference type="Proteomes" id="UP000587760"/>
    </source>
</evidence>
<protein>
    <submittedName>
        <fullName evidence="1">Lysine-N-methylase</fullName>
        <ecNumber evidence="1">2.1.1.-</ecNumber>
    </submittedName>
</protein>
<proteinExistence type="predicted"/>
<keyword evidence="1" id="KW-0489">Methyltransferase</keyword>
<dbReference type="GO" id="GO:0032259">
    <property type="term" value="P:methylation"/>
    <property type="evidence" value="ECO:0007669"/>
    <property type="project" value="UniProtKB-KW"/>
</dbReference>
<dbReference type="EMBL" id="JACHGJ010000004">
    <property type="protein sequence ID" value="MBB6480878.1"/>
    <property type="molecule type" value="Genomic_DNA"/>
</dbReference>
<dbReference type="RefSeq" id="WP_184747134.1">
    <property type="nucleotide sequence ID" value="NZ_JACHGJ010000004.1"/>
</dbReference>
<dbReference type="AlphaFoldDB" id="A0A841RE27"/>
<dbReference type="Proteomes" id="UP000587760">
    <property type="component" value="Unassembled WGS sequence"/>
</dbReference>